<feature type="region of interest" description="Disordered" evidence="2">
    <location>
        <begin position="470"/>
        <end position="504"/>
    </location>
</feature>
<sequence>MAFSKLDALASVAELIGGKDERNDCDTQKRYTRRRATSKRMNEEAGGFSVQERRSVCEYENDYIEANAEDAIKCPHVTETEAVMMEIRSKTSRRFAPVAWKGAQQHQRLLQQDFAVKSSNSGRQEGHTAVSEKGEAGLEQHISATISLKRSLQCQAFPSPFDADGTRVPHPVAKRRNASSASGLLLLQQQNRYPSPTISLSRADMENGDCKPLHLREIRDIQQQTKHKPHPRAPSGGLPRWSATRAGPDKPCSGNFAAAHSADAALGGTRIRGGNLGIATQPADTGSLEHKGMLAMSLKTATETDQPRTSPRDGTGQGHTAHGKKQGHMAAQSPHDLTATAVKPAPDTAVVTATATSAEVSQAADADPAMCLSMMAQSPSKGGPDLLEKMRIAETLLMHRDKLSPQLVQMVIKQLAVLCQSASVDDLVARMAKPGTGGAAPANVVAPSGSVHALAARLITPAAAPVATGAPVGNADEHGGSATSSSSSSSKTAPNGTERCPAPAVATGSTFATLSTRPLATAASLDLPPPSSHLLQPRCATMTSMPPPKVAGATGYGPYGSSTGLHPTATAGRSLGGRRGMDSHFFPRAHPYTHPNRIQHYHLNHQQEQHKIQAPLCTVLQEQQQAPQCGTVQIGGNFPVMTRGPCMIQQQRCQEPAAPTVAADPSTDATAAVPQAQEAEQLQQGAQQQCQAALDMTAIPKGTMDMLIKAIAQRAKSLISTVSPEDATNVDLRGVAAAALLLQQVQQYQQQQQSEQQQQSQQQSQQQQKQLGGLCSSARGHIGSGGGAVDALPPPPAQVLSCSGQLRASEDGGGDSAGLGRAASSCMAHEFLYNPKSGVGASASPPLQQQQQQSLHGISPIVPTVTAPSPRRSTFVPAVAGNAATGPSRSMMWGATPTCAGCVSAAGAAASPDALMPPPFAPSSAASAAVSTIQLRRSTSAAAAIPQAILSGEHSRHAATSAPVGGLGWSPLMASGDLASGLSRSLSGDRSSTAIAGRPISPDAFVTIRLSEAAMQAGVVVGKTISPPPPSPTFGMS</sequence>
<evidence type="ECO:0000313" key="3">
    <source>
        <dbReference type="EMBL" id="GIM01769.1"/>
    </source>
</evidence>
<evidence type="ECO:0000313" key="4">
    <source>
        <dbReference type="Proteomes" id="UP000722791"/>
    </source>
</evidence>
<protein>
    <submittedName>
        <fullName evidence="3">Uncharacterized protein</fullName>
    </submittedName>
</protein>
<evidence type="ECO:0000256" key="1">
    <source>
        <dbReference type="SAM" id="Coils"/>
    </source>
</evidence>
<accession>A0A8J4FND7</accession>
<proteinExistence type="predicted"/>
<dbReference type="EMBL" id="BNCQ01000010">
    <property type="protein sequence ID" value="GIM01769.1"/>
    <property type="molecule type" value="Genomic_DNA"/>
</dbReference>
<name>A0A8J4FND7_9CHLO</name>
<comment type="caution">
    <text evidence="3">The sequence shown here is derived from an EMBL/GenBank/DDBJ whole genome shotgun (WGS) entry which is preliminary data.</text>
</comment>
<keyword evidence="1" id="KW-0175">Coiled coil</keyword>
<reference evidence="3" key="1">
    <citation type="journal article" date="2021" name="Proc. Natl. Acad. Sci. U.S.A.">
        <title>Three genomes in the algal genus Volvox reveal the fate of a haploid sex-determining region after a transition to homothallism.</title>
        <authorList>
            <person name="Yamamoto K."/>
            <person name="Hamaji T."/>
            <person name="Kawai-Toyooka H."/>
            <person name="Matsuzaki R."/>
            <person name="Takahashi F."/>
            <person name="Nishimura Y."/>
            <person name="Kawachi M."/>
            <person name="Noguchi H."/>
            <person name="Minakuchi Y."/>
            <person name="Umen J.G."/>
            <person name="Toyoda A."/>
            <person name="Nozaki H."/>
        </authorList>
    </citation>
    <scope>NUCLEOTIDE SEQUENCE</scope>
    <source>
        <strain evidence="3">NIES-3785</strain>
    </source>
</reference>
<organism evidence="3 4">
    <name type="scientific">Volvox reticuliferus</name>
    <dbReference type="NCBI Taxonomy" id="1737510"/>
    <lineage>
        <taxon>Eukaryota</taxon>
        <taxon>Viridiplantae</taxon>
        <taxon>Chlorophyta</taxon>
        <taxon>core chlorophytes</taxon>
        <taxon>Chlorophyceae</taxon>
        <taxon>CS clade</taxon>
        <taxon>Chlamydomonadales</taxon>
        <taxon>Volvocaceae</taxon>
        <taxon>Volvox</taxon>
    </lineage>
</organism>
<feature type="region of interest" description="Disordered" evidence="2">
    <location>
        <begin position="222"/>
        <end position="249"/>
    </location>
</feature>
<feature type="compositionally biased region" description="Polar residues" evidence="2">
    <location>
        <begin position="300"/>
        <end position="309"/>
    </location>
</feature>
<dbReference type="AlphaFoldDB" id="A0A8J4FND7"/>
<evidence type="ECO:0000256" key="2">
    <source>
        <dbReference type="SAM" id="MobiDB-lite"/>
    </source>
</evidence>
<feature type="coiled-coil region" evidence="1">
    <location>
        <begin position="738"/>
        <end position="765"/>
    </location>
</feature>
<dbReference type="OrthoDB" id="553225at2759"/>
<feature type="region of interest" description="Disordered" evidence="2">
    <location>
        <begin position="300"/>
        <end position="332"/>
    </location>
</feature>
<dbReference type="Proteomes" id="UP000722791">
    <property type="component" value="Unassembled WGS sequence"/>
</dbReference>
<gene>
    <name evidence="3" type="ORF">Vretimale_6557</name>
</gene>
<feature type="region of interest" description="Disordered" evidence="2">
    <location>
        <begin position="162"/>
        <end position="188"/>
    </location>
</feature>